<feature type="transmembrane region" description="Helical" evidence="1">
    <location>
        <begin position="84"/>
        <end position="105"/>
    </location>
</feature>
<keyword evidence="1" id="KW-0812">Transmembrane</keyword>
<keyword evidence="1" id="KW-1133">Transmembrane helix</keyword>
<dbReference type="Pfam" id="PF08592">
    <property type="entry name" value="Anthrone_oxy"/>
    <property type="match status" value="1"/>
</dbReference>
<sequence>MDLLRNSSLIAATVTTGLMAGLYYAYACSVMPGLRATDDRTFVASMQSINRAILNGWFFLVFIGALLLTGLAVAAQFGAGARPALPWIIAAFLLYGLTIVVTGAVNVPLNDGLVAAGDPDRAVDLAAVRARFEATWVRWNLVRTAGSLAAFGCLTWALVLEGRGGS</sequence>
<organism evidence="2 3">
    <name type="scientific">Parafrankia colletiae</name>
    <dbReference type="NCBI Taxonomy" id="573497"/>
    <lineage>
        <taxon>Bacteria</taxon>
        <taxon>Bacillati</taxon>
        <taxon>Actinomycetota</taxon>
        <taxon>Actinomycetes</taxon>
        <taxon>Frankiales</taxon>
        <taxon>Frankiaceae</taxon>
        <taxon>Parafrankia</taxon>
    </lineage>
</organism>
<dbReference type="OrthoDB" id="428263at2"/>
<protein>
    <recommendedName>
        <fullName evidence="4">Integral membrane protein</fullName>
    </recommendedName>
</protein>
<feature type="transmembrane region" description="Helical" evidence="1">
    <location>
        <begin position="7"/>
        <end position="26"/>
    </location>
</feature>
<keyword evidence="1" id="KW-0472">Membrane</keyword>
<evidence type="ECO:0000313" key="3">
    <source>
        <dbReference type="Proteomes" id="UP000179627"/>
    </source>
</evidence>
<dbReference type="InterPro" id="IPR013901">
    <property type="entry name" value="Anthrone_oxy"/>
</dbReference>
<dbReference type="EMBL" id="MBLM01000121">
    <property type="protein sequence ID" value="OHV35450.1"/>
    <property type="molecule type" value="Genomic_DNA"/>
</dbReference>
<comment type="caution">
    <text evidence="2">The sequence shown here is derived from an EMBL/GenBank/DDBJ whole genome shotgun (WGS) entry which is preliminary data.</text>
</comment>
<accession>A0A1S1QN90</accession>
<keyword evidence="3" id="KW-1185">Reference proteome</keyword>
<gene>
    <name evidence="2" type="ORF">CC117_19665</name>
</gene>
<dbReference type="AlphaFoldDB" id="A0A1S1QN90"/>
<evidence type="ECO:0008006" key="4">
    <source>
        <dbReference type="Google" id="ProtNLM"/>
    </source>
</evidence>
<feature type="transmembrane region" description="Helical" evidence="1">
    <location>
        <begin position="141"/>
        <end position="160"/>
    </location>
</feature>
<proteinExistence type="predicted"/>
<name>A0A1S1QN90_9ACTN</name>
<dbReference type="RefSeq" id="WP_071085609.1">
    <property type="nucleotide sequence ID" value="NZ_MBLM01000121.1"/>
</dbReference>
<feature type="transmembrane region" description="Helical" evidence="1">
    <location>
        <begin position="56"/>
        <end position="77"/>
    </location>
</feature>
<reference evidence="3" key="1">
    <citation type="submission" date="2016-07" db="EMBL/GenBank/DDBJ databases">
        <title>Sequence Frankia sp. strain CcI1.17.</title>
        <authorList>
            <person name="Ghodhbane-Gtari F."/>
            <person name="Swanson E."/>
            <person name="Gueddou A."/>
            <person name="Morris K."/>
            <person name="Hezbri K."/>
            <person name="Ktari A."/>
            <person name="Nouioui I."/>
            <person name="Abebe-Akele F."/>
            <person name="Simpson S."/>
            <person name="Thomas K."/>
            <person name="Gtari M."/>
            <person name="Tisa L.S."/>
            <person name="Hurst S."/>
        </authorList>
    </citation>
    <scope>NUCLEOTIDE SEQUENCE [LARGE SCALE GENOMIC DNA]</scope>
    <source>
        <strain evidence="3">Cc1.17</strain>
    </source>
</reference>
<dbReference type="Proteomes" id="UP000179627">
    <property type="component" value="Unassembled WGS sequence"/>
</dbReference>
<evidence type="ECO:0000313" key="2">
    <source>
        <dbReference type="EMBL" id="OHV35450.1"/>
    </source>
</evidence>
<evidence type="ECO:0000256" key="1">
    <source>
        <dbReference type="SAM" id="Phobius"/>
    </source>
</evidence>